<feature type="region of interest" description="Disordered" evidence="1">
    <location>
        <begin position="104"/>
        <end position="131"/>
    </location>
</feature>
<evidence type="ECO:0000313" key="4">
    <source>
        <dbReference type="Proteomes" id="UP000606044"/>
    </source>
</evidence>
<reference evidence="3" key="2">
    <citation type="submission" date="2020-09" db="EMBL/GenBank/DDBJ databases">
        <authorList>
            <person name="Sun Q."/>
            <person name="Sedlacek I."/>
        </authorList>
    </citation>
    <scope>NUCLEOTIDE SEQUENCE</scope>
    <source>
        <strain evidence="3">CCM 7897</strain>
    </source>
</reference>
<dbReference type="InterPro" id="IPR041657">
    <property type="entry name" value="HTH_17"/>
</dbReference>
<reference evidence="3" key="1">
    <citation type="journal article" date="2014" name="Int. J. Syst. Evol. Microbiol.">
        <title>Complete genome sequence of Corynebacterium casei LMG S-19264T (=DSM 44701T), isolated from a smear-ripened cheese.</title>
        <authorList>
            <consortium name="US DOE Joint Genome Institute (JGI-PGF)"/>
            <person name="Walter F."/>
            <person name="Albersmeier A."/>
            <person name="Kalinowski J."/>
            <person name="Ruckert C."/>
        </authorList>
    </citation>
    <scope>NUCLEOTIDE SEQUENCE</scope>
    <source>
        <strain evidence="3">CCM 7897</strain>
    </source>
</reference>
<feature type="domain" description="Helix-turn-helix" evidence="2">
    <location>
        <begin position="16"/>
        <end position="71"/>
    </location>
</feature>
<evidence type="ECO:0000313" key="3">
    <source>
        <dbReference type="EMBL" id="GGF82309.1"/>
    </source>
</evidence>
<organism evidence="3 4">
    <name type="scientific">Azorhizobium oxalatiphilum</name>
    <dbReference type="NCBI Taxonomy" id="980631"/>
    <lineage>
        <taxon>Bacteria</taxon>
        <taxon>Pseudomonadati</taxon>
        <taxon>Pseudomonadota</taxon>
        <taxon>Alphaproteobacteria</taxon>
        <taxon>Hyphomicrobiales</taxon>
        <taxon>Xanthobacteraceae</taxon>
        <taxon>Azorhizobium</taxon>
    </lineage>
</organism>
<proteinExistence type="predicted"/>
<gene>
    <name evidence="3" type="ORF">GCM10007301_48010</name>
</gene>
<dbReference type="SUPFAM" id="SSF46955">
    <property type="entry name" value="Putative DNA-binding domain"/>
    <property type="match status" value="1"/>
</dbReference>
<accession>A0A917CBZ7</accession>
<dbReference type="Pfam" id="PF12728">
    <property type="entry name" value="HTH_17"/>
    <property type="match status" value="1"/>
</dbReference>
<dbReference type="InterPro" id="IPR009061">
    <property type="entry name" value="DNA-bd_dom_put_sf"/>
</dbReference>
<sequence>MAVTKSRGALWMFSRLLTVREAASALGISTRMLIGHVKCGELSYIAVGSGTLRQRRMFDEADLEAFKERQRRIEVWPPPGRIRRGVAGSSLNGEGGGFMERRAALKAERQKARDERKQANALTGGRRSRGC</sequence>
<dbReference type="EMBL" id="BMCT01000009">
    <property type="protein sequence ID" value="GGF82309.1"/>
    <property type="molecule type" value="Genomic_DNA"/>
</dbReference>
<evidence type="ECO:0000259" key="2">
    <source>
        <dbReference type="Pfam" id="PF12728"/>
    </source>
</evidence>
<keyword evidence="4" id="KW-1185">Reference proteome</keyword>
<dbReference type="Proteomes" id="UP000606044">
    <property type="component" value="Unassembled WGS sequence"/>
</dbReference>
<dbReference type="AlphaFoldDB" id="A0A917CBZ7"/>
<comment type="caution">
    <text evidence="3">The sequence shown here is derived from an EMBL/GenBank/DDBJ whole genome shotgun (WGS) entry which is preliminary data.</text>
</comment>
<protein>
    <recommendedName>
        <fullName evidence="2">Helix-turn-helix domain-containing protein</fullName>
    </recommendedName>
</protein>
<evidence type="ECO:0000256" key="1">
    <source>
        <dbReference type="SAM" id="MobiDB-lite"/>
    </source>
</evidence>
<name>A0A917CBZ7_9HYPH</name>
<feature type="compositionally biased region" description="Basic and acidic residues" evidence="1">
    <location>
        <begin position="104"/>
        <end position="118"/>
    </location>
</feature>